<protein>
    <submittedName>
        <fullName evidence="1">Uncharacterized protein</fullName>
    </submittedName>
</protein>
<evidence type="ECO:0000313" key="1">
    <source>
        <dbReference type="EMBL" id="GAA0478854.1"/>
    </source>
</evidence>
<evidence type="ECO:0000313" key="2">
    <source>
        <dbReference type="Proteomes" id="UP001500713"/>
    </source>
</evidence>
<gene>
    <name evidence="1" type="ORF">GCM10009096_21030</name>
</gene>
<sequence>MELTTGIKLIAIPELAELQIKQIQPENIKEITGFSYLNNRGKLLRKIKFSALNLLAASAH</sequence>
<comment type="caution">
    <text evidence="1">The sequence shown here is derived from an EMBL/GenBank/DDBJ whole genome shotgun (WGS) entry which is preliminary data.</text>
</comment>
<dbReference type="EMBL" id="BAAAEM010000002">
    <property type="protein sequence ID" value="GAA0478854.1"/>
    <property type="molecule type" value="Genomic_DNA"/>
</dbReference>
<dbReference type="Proteomes" id="UP001500713">
    <property type="component" value="Unassembled WGS sequence"/>
</dbReference>
<reference evidence="2" key="1">
    <citation type="journal article" date="2019" name="Int. J. Syst. Evol. Microbiol.">
        <title>The Global Catalogue of Microorganisms (GCM) 10K type strain sequencing project: providing services to taxonomists for standard genome sequencing and annotation.</title>
        <authorList>
            <consortium name="The Broad Institute Genomics Platform"/>
            <consortium name="The Broad Institute Genome Sequencing Center for Infectious Disease"/>
            <person name="Wu L."/>
            <person name="Ma J."/>
        </authorList>
    </citation>
    <scope>NUCLEOTIDE SEQUENCE [LARGE SCALE GENOMIC DNA]</scope>
    <source>
        <strain evidence="2">JCM 14162</strain>
    </source>
</reference>
<organism evidence="1 2">
    <name type="scientific">Parasphingorhabdus litoris</name>
    <dbReference type="NCBI Taxonomy" id="394733"/>
    <lineage>
        <taxon>Bacteria</taxon>
        <taxon>Pseudomonadati</taxon>
        <taxon>Pseudomonadota</taxon>
        <taxon>Alphaproteobacteria</taxon>
        <taxon>Sphingomonadales</taxon>
        <taxon>Sphingomonadaceae</taxon>
        <taxon>Parasphingorhabdus</taxon>
    </lineage>
</organism>
<proteinExistence type="predicted"/>
<accession>A0ABP3KFW8</accession>
<name>A0ABP3KFW8_9SPHN</name>
<keyword evidence="2" id="KW-1185">Reference proteome</keyword>